<reference evidence="8" key="1">
    <citation type="submission" date="2020-10" db="EMBL/GenBank/DDBJ databases">
        <authorList>
            <person name="Gilroy R."/>
        </authorList>
    </citation>
    <scope>NUCLEOTIDE SEQUENCE</scope>
    <source>
        <strain evidence="8">ChiSjej3B21-11622</strain>
    </source>
</reference>
<evidence type="ECO:0000313" key="8">
    <source>
        <dbReference type="EMBL" id="HIQ95291.1"/>
    </source>
</evidence>
<gene>
    <name evidence="8" type="ORF">IAB26_01885</name>
</gene>
<evidence type="ECO:0000256" key="4">
    <source>
        <dbReference type="ARBA" id="ARBA00022692"/>
    </source>
</evidence>
<keyword evidence="4 7" id="KW-0812">Transmembrane</keyword>
<dbReference type="Proteomes" id="UP000886886">
    <property type="component" value="Unassembled WGS sequence"/>
</dbReference>
<organism evidence="8 9">
    <name type="scientific">Candidatus Limivivens merdigallinarum</name>
    <dbReference type="NCBI Taxonomy" id="2840859"/>
    <lineage>
        <taxon>Bacteria</taxon>
        <taxon>Bacillati</taxon>
        <taxon>Bacillota</taxon>
        <taxon>Clostridia</taxon>
        <taxon>Lachnospirales</taxon>
        <taxon>Lachnospiraceae</taxon>
        <taxon>Lachnospiraceae incertae sedis</taxon>
        <taxon>Candidatus Limivivens</taxon>
    </lineage>
</organism>
<dbReference type="PANTHER" id="PTHR43227:SF11">
    <property type="entry name" value="BLL4140 PROTEIN"/>
    <property type="match status" value="1"/>
</dbReference>
<dbReference type="Gene3D" id="1.10.3720.10">
    <property type="entry name" value="MetI-like"/>
    <property type="match status" value="1"/>
</dbReference>
<proteinExistence type="predicted"/>
<keyword evidence="2" id="KW-0813">Transport</keyword>
<dbReference type="PANTHER" id="PTHR43227">
    <property type="entry name" value="BLL4140 PROTEIN"/>
    <property type="match status" value="1"/>
</dbReference>
<dbReference type="InterPro" id="IPR035906">
    <property type="entry name" value="MetI-like_sf"/>
</dbReference>
<dbReference type="InterPro" id="IPR050809">
    <property type="entry name" value="UgpAE/MalFG_permease"/>
</dbReference>
<evidence type="ECO:0000256" key="1">
    <source>
        <dbReference type="ARBA" id="ARBA00004651"/>
    </source>
</evidence>
<dbReference type="EMBL" id="DVFT01000025">
    <property type="protein sequence ID" value="HIQ95291.1"/>
    <property type="molecule type" value="Genomic_DNA"/>
</dbReference>
<dbReference type="AlphaFoldDB" id="A0A9D0ZT01"/>
<keyword evidence="6 7" id="KW-0472">Membrane</keyword>
<dbReference type="GO" id="GO:0005886">
    <property type="term" value="C:plasma membrane"/>
    <property type="evidence" value="ECO:0007669"/>
    <property type="project" value="UniProtKB-SubCell"/>
</dbReference>
<keyword evidence="5 7" id="KW-1133">Transmembrane helix</keyword>
<protein>
    <submittedName>
        <fullName evidence="8">Sugar ABC transporter permease</fullName>
    </submittedName>
</protein>
<evidence type="ECO:0000256" key="5">
    <source>
        <dbReference type="ARBA" id="ARBA00022989"/>
    </source>
</evidence>
<reference evidence="8" key="2">
    <citation type="journal article" date="2021" name="PeerJ">
        <title>Extensive microbial diversity within the chicken gut microbiome revealed by metagenomics and culture.</title>
        <authorList>
            <person name="Gilroy R."/>
            <person name="Ravi A."/>
            <person name="Getino M."/>
            <person name="Pursley I."/>
            <person name="Horton D.L."/>
            <person name="Alikhan N.F."/>
            <person name="Baker D."/>
            <person name="Gharbi K."/>
            <person name="Hall N."/>
            <person name="Watson M."/>
            <person name="Adriaenssens E.M."/>
            <person name="Foster-Nyarko E."/>
            <person name="Jarju S."/>
            <person name="Secka A."/>
            <person name="Antonio M."/>
            <person name="Oren A."/>
            <person name="Chaudhuri R.R."/>
            <person name="La Ragione R."/>
            <person name="Hildebrand F."/>
            <person name="Pallen M.J."/>
        </authorList>
    </citation>
    <scope>NUCLEOTIDE SEQUENCE</scope>
    <source>
        <strain evidence="8">ChiSjej3B21-11622</strain>
    </source>
</reference>
<dbReference type="SUPFAM" id="SSF161098">
    <property type="entry name" value="MetI-like"/>
    <property type="match status" value="1"/>
</dbReference>
<evidence type="ECO:0000256" key="7">
    <source>
        <dbReference type="SAM" id="Phobius"/>
    </source>
</evidence>
<sequence>MLGNKRVIALFTLPALLVFTVVVFYPILQTLQKSFCEWDGLSEAVFNGIENYQELFTDDLFYESLKNGIIFALILVVFQMGTATLLMFALMNNKIPFKRFFR</sequence>
<evidence type="ECO:0000256" key="6">
    <source>
        <dbReference type="ARBA" id="ARBA00023136"/>
    </source>
</evidence>
<feature type="transmembrane region" description="Helical" evidence="7">
    <location>
        <begin position="69"/>
        <end position="90"/>
    </location>
</feature>
<evidence type="ECO:0000256" key="2">
    <source>
        <dbReference type="ARBA" id="ARBA00022448"/>
    </source>
</evidence>
<evidence type="ECO:0000256" key="3">
    <source>
        <dbReference type="ARBA" id="ARBA00022475"/>
    </source>
</evidence>
<accession>A0A9D0ZT01</accession>
<keyword evidence="3" id="KW-1003">Cell membrane</keyword>
<name>A0A9D0ZT01_9FIRM</name>
<comment type="caution">
    <text evidence="8">The sequence shown here is derived from an EMBL/GenBank/DDBJ whole genome shotgun (WGS) entry which is preliminary data.</text>
</comment>
<comment type="subcellular location">
    <subcellularLocation>
        <location evidence="1">Cell membrane</location>
        <topology evidence="1">Multi-pass membrane protein</topology>
    </subcellularLocation>
</comment>
<evidence type="ECO:0000313" key="9">
    <source>
        <dbReference type="Proteomes" id="UP000886886"/>
    </source>
</evidence>
<feature type="non-terminal residue" evidence="8">
    <location>
        <position position="102"/>
    </location>
</feature>
<feature type="transmembrane region" description="Helical" evidence="7">
    <location>
        <begin position="7"/>
        <end position="28"/>
    </location>
</feature>